<feature type="transmembrane region" description="Helical" evidence="1">
    <location>
        <begin position="299"/>
        <end position="319"/>
    </location>
</feature>
<dbReference type="KEGG" id="pbp:STSP1_02153"/>
<dbReference type="STRING" id="1941349.STSP1_02153"/>
<feature type="transmembrane region" description="Helical" evidence="1">
    <location>
        <begin position="242"/>
        <end position="267"/>
    </location>
</feature>
<feature type="transmembrane region" description="Helical" evidence="1">
    <location>
        <begin position="162"/>
        <end position="185"/>
    </location>
</feature>
<dbReference type="AlphaFoldDB" id="A0A1W6LPQ2"/>
<accession>A0A1W6LPQ2</accession>
<protein>
    <submittedName>
        <fullName evidence="2">Uncharacterized protein</fullName>
    </submittedName>
</protein>
<dbReference type="RefSeq" id="WP_085756355.1">
    <property type="nucleotide sequence ID" value="NZ_CP021023.1"/>
</dbReference>
<feature type="transmembrane region" description="Helical" evidence="1">
    <location>
        <begin position="206"/>
        <end position="230"/>
    </location>
</feature>
<evidence type="ECO:0000313" key="2">
    <source>
        <dbReference type="EMBL" id="ARN57731.1"/>
    </source>
</evidence>
<name>A0A1W6LPQ2_9BACT</name>
<keyword evidence="1" id="KW-1133">Transmembrane helix</keyword>
<reference evidence="3" key="1">
    <citation type="submission" date="2017-04" db="EMBL/GenBank/DDBJ databases">
        <title>Comparative genomics and description of representatives of a novel lineage of planctomycetes thriving in anoxic sediments.</title>
        <authorList>
            <person name="Spring S."/>
            <person name="Bunk B."/>
            <person name="Sproer C."/>
        </authorList>
    </citation>
    <scope>NUCLEOTIDE SEQUENCE [LARGE SCALE GENOMIC DNA]</scope>
    <source>
        <strain evidence="3">ST-PulAB-D4</strain>
    </source>
</reference>
<feature type="transmembrane region" description="Helical" evidence="1">
    <location>
        <begin position="372"/>
        <end position="396"/>
    </location>
</feature>
<organism evidence="2 3">
    <name type="scientific">Sedimentisphaera salicampi</name>
    <dbReference type="NCBI Taxonomy" id="1941349"/>
    <lineage>
        <taxon>Bacteria</taxon>
        <taxon>Pseudomonadati</taxon>
        <taxon>Planctomycetota</taxon>
        <taxon>Phycisphaerae</taxon>
        <taxon>Sedimentisphaerales</taxon>
        <taxon>Sedimentisphaeraceae</taxon>
        <taxon>Sedimentisphaera</taxon>
    </lineage>
</organism>
<keyword evidence="1" id="KW-0812">Transmembrane</keyword>
<evidence type="ECO:0000256" key="1">
    <source>
        <dbReference type="SAM" id="Phobius"/>
    </source>
</evidence>
<proteinExistence type="predicted"/>
<sequence length="439" mass="49052">MNSESGTNRCLSEFFKNLYFTQIFKAFRIAINPSRLFIAFLGVILLIASGYLLQHLEKGVNIINKSEAEKFHPEVAEITEGKSPITEIDVYLNKPHELHKFRNAEFSRQIGVFRALGWKISGSINYITLESVKLNALGIFTELGNLAKTIFWSIKFYPLFAIPYYLISVCVLAFFGGAVCRSAAIEHCSGTKTGPGAGLRFASEKVWDLLCAPLAPIVLMIFLGFIIFIAGAAGRLPAVGDFIFGFCAVFGLIIGFVITLILIGFLAGVHMMAPTITIENSDFNEAVNRSYGYAYTKPWYLLFYSLISVFYGAVCYMFVRLCAYLMLRITYAFFEVSAISGDWGLREHWARPVFFNLSGTMGNGTNFGSEHLLLNIAILLIISVIASFMVSFYYCCSTIIYTLLRKKADGVPIEKIFLFSESRKHTLAKENNQSGQEES</sequence>
<gene>
    <name evidence="2" type="ORF">STSP1_02153</name>
</gene>
<dbReference type="EMBL" id="CP021023">
    <property type="protein sequence ID" value="ARN57731.1"/>
    <property type="molecule type" value="Genomic_DNA"/>
</dbReference>
<feature type="transmembrane region" description="Helical" evidence="1">
    <location>
        <begin position="36"/>
        <end position="53"/>
    </location>
</feature>
<dbReference type="Proteomes" id="UP000193334">
    <property type="component" value="Chromosome"/>
</dbReference>
<keyword evidence="1" id="KW-0472">Membrane</keyword>
<evidence type="ECO:0000313" key="3">
    <source>
        <dbReference type="Proteomes" id="UP000193334"/>
    </source>
</evidence>
<keyword evidence="3" id="KW-1185">Reference proteome</keyword>